<dbReference type="RefSeq" id="WP_188650591.1">
    <property type="nucleotide sequence ID" value="NZ_BMNR01000002.1"/>
</dbReference>
<evidence type="ECO:0000259" key="1">
    <source>
        <dbReference type="Pfam" id="PF00534"/>
    </source>
</evidence>
<dbReference type="AlphaFoldDB" id="A0A8J3BKJ8"/>
<dbReference type="SUPFAM" id="SSF53756">
    <property type="entry name" value="UDP-Glycosyltransferase/glycogen phosphorylase"/>
    <property type="match status" value="1"/>
</dbReference>
<evidence type="ECO:0000259" key="2">
    <source>
        <dbReference type="Pfam" id="PF13477"/>
    </source>
</evidence>
<dbReference type="InterPro" id="IPR028098">
    <property type="entry name" value="Glyco_trans_4-like_N"/>
</dbReference>
<dbReference type="PANTHER" id="PTHR12526">
    <property type="entry name" value="GLYCOSYLTRANSFERASE"/>
    <property type="match status" value="1"/>
</dbReference>
<dbReference type="Gene3D" id="3.40.50.2000">
    <property type="entry name" value="Glycogen Phosphorylase B"/>
    <property type="match status" value="2"/>
</dbReference>
<evidence type="ECO:0000313" key="4">
    <source>
        <dbReference type="Proteomes" id="UP000612329"/>
    </source>
</evidence>
<keyword evidence="3" id="KW-0808">Transferase</keyword>
<comment type="caution">
    <text evidence="3">The sequence shown here is derived from an EMBL/GenBank/DDBJ whole genome shotgun (WGS) entry which is preliminary data.</text>
</comment>
<protein>
    <submittedName>
        <fullName evidence="3">Glycosyl transferase family 1</fullName>
    </submittedName>
</protein>
<name>A0A8J3BKJ8_9FLAO</name>
<dbReference type="Proteomes" id="UP000612329">
    <property type="component" value="Unassembled WGS sequence"/>
</dbReference>
<accession>A0A8J3BKJ8</accession>
<dbReference type="Pfam" id="PF13477">
    <property type="entry name" value="Glyco_trans_4_2"/>
    <property type="match status" value="1"/>
</dbReference>
<evidence type="ECO:0000313" key="3">
    <source>
        <dbReference type="EMBL" id="GGK17479.1"/>
    </source>
</evidence>
<dbReference type="InterPro" id="IPR001296">
    <property type="entry name" value="Glyco_trans_1"/>
</dbReference>
<reference evidence="3" key="1">
    <citation type="journal article" date="2014" name="Int. J. Syst. Evol. Microbiol.">
        <title>Complete genome sequence of Corynebacterium casei LMG S-19264T (=DSM 44701T), isolated from a smear-ripened cheese.</title>
        <authorList>
            <consortium name="US DOE Joint Genome Institute (JGI-PGF)"/>
            <person name="Walter F."/>
            <person name="Albersmeier A."/>
            <person name="Kalinowski J."/>
            <person name="Ruckert C."/>
        </authorList>
    </citation>
    <scope>NUCLEOTIDE SEQUENCE</scope>
    <source>
        <strain evidence="3">JCM 12862</strain>
    </source>
</reference>
<feature type="domain" description="Glycosyl transferase family 1" evidence="1">
    <location>
        <begin position="216"/>
        <end position="351"/>
    </location>
</feature>
<gene>
    <name evidence="3" type="ORF">GCM10007962_09600</name>
</gene>
<dbReference type="GO" id="GO:0016757">
    <property type="term" value="F:glycosyltransferase activity"/>
    <property type="evidence" value="ECO:0007669"/>
    <property type="project" value="InterPro"/>
</dbReference>
<sequence length="383" mass="44009">MRILLVAMNSIHFVRWTDQLKDSGHEVFWFDILDGGKTDRLPWVNQITGWKQKYPYFKGRHFIKKHLPVLYKKLGFLIENSITVKFEEILHEIKPDLVHSFVLYISCTPILEVMKKHHNLPWVYSSWGSDLYYFKNIPKFKRDILKVLTHVNYLITDCKRDIKIAKELGFNGKVLGTFPGGGGFNYDEANKYIKPVSERQTILVKGYQGRSGRAIEILNALKLISDLIEEYKIVVFGTDKEVENYLQEENISSLLTIKSFPKRDFLPHQKILELMGNALVYIGNSNSDGIPNSLLEAIIQGAFPIQSNPGGASAEVIEHHKNGLLIEDCENPKEIAQHIKTAISNVELLKNAFQINQKELKPQFERALVENQVKEAYNKVLNN</sequence>
<reference evidence="3" key="2">
    <citation type="submission" date="2020-09" db="EMBL/GenBank/DDBJ databases">
        <authorList>
            <person name="Sun Q."/>
            <person name="Ohkuma M."/>
        </authorList>
    </citation>
    <scope>NUCLEOTIDE SEQUENCE</scope>
    <source>
        <strain evidence="3">JCM 12862</strain>
    </source>
</reference>
<dbReference type="Pfam" id="PF00534">
    <property type="entry name" value="Glycos_transf_1"/>
    <property type="match status" value="1"/>
</dbReference>
<proteinExistence type="predicted"/>
<organism evidence="3 4">
    <name type="scientific">Yeosuana aromativorans</name>
    <dbReference type="NCBI Taxonomy" id="288019"/>
    <lineage>
        <taxon>Bacteria</taxon>
        <taxon>Pseudomonadati</taxon>
        <taxon>Bacteroidota</taxon>
        <taxon>Flavobacteriia</taxon>
        <taxon>Flavobacteriales</taxon>
        <taxon>Flavobacteriaceae</taxon>
        <taxon>Yeosuana</taxon>
    </lineage>
</organism>
<keyword evidence="4" id="KW-1185">Reference proteome</keyword>
<feature type="domain" description="Glycosyltransferase subfamily 4-like N-terminal" evidence="2">
    <location>
        <begin position="3"/>
        <end position="148"/>
    </location>
</feature>
<dbReference type="EMBL" id="BMNR01000002">
    <property type="protein sequence ID" value="GGK17479.1"/>
    <property type="molecule type" value="Genomic_DNA"/>
</dbReference>